<dbReference type="InterPro" id="IPR050204">
    <property type="entry name" value="AraC_XylS_family_regulators"/>
</dbReference>
<dbReference type="PANTHER" id="PTHR46796:SF6">
    <property type="entry name" value="ARAC SUBFAMILY"/>
    <property type="match status" value="1"/>
</dbReference>
<evidence type="ECO:0000313" key="5">
    <source>
        <dbReference type="EMBL" id="GII53364.1"/>
    </source>
</evidence>
<evidence type="ECO:0000256" key="3">
    <source>
        <dbReference type="ARBA" id="ARBA00023163"/>
    </source>
</evidence>
<name>A0A8J3UWK0_9ACTN</name>
<comment type="caution">
    <text evidence="5">The sequence shown here is derived from an EMBL/GenBank/DDBJ whole genome shotgun (WGS) entry which is preliminary data.</text>
</comment>
<dbReference type="PROSITE" id="PS00041">
    <property type="entry name" value="HTH_ARAC_FAMILY_1"/>
    <property type="match status" value="1"/>
</dbReference>
<sequence length="325" mass="36089">MTSHYHRYRKLVTMISGGPDREPQGRVETPFAHSMLAELALPATRVLCSGKLGWQGMLARTYVDPPCAEQFTTPQSSDLLVVVVTSGTYTIESRKGRNWQHATYHPGAVGVTAPGNVSVLRWQTASAQRLESLHMHLGADLLEQTSDALGGKGSWQRRLPDTLLLDDPLVAAAGRAVCRALHERAPALYADSIAQAIATHLLYGPEPEIAAEVRPAAFGESALRRVTAYMHEHLHEDVSLDDLAAQANISKYYFLRTFAKTTGFTPHRYLVQLRMSRAADLLRDTVHPVLDIAMACGYHSPTQFTAAFRRRFGLSPTEFRRQFQR</sequence>
<reference evidence="5" key="1">
    <citation type="submission" date="2021-01" db="EMBL/GenBank/DDBJ databases">
        <title>Whole genome shotgun sequence of Planotetraspora thailandica NBRC 104271.</title>
        <authorList>
            <person name="Komaki H."/>
            <person name="Tamura T."/>
        </authorList>
    </citation>
    <scope>NUCLEOTIDE SEQUENCE</scope>
    <source>
        <strain evidence="5">NBRC 104271</strain>
    </source>
</reference>
<organism evidence="5 6">
    <name type="scientific">Planotetraspora thailandica</name>
    <dbReference type="NCBI Taxonomy" id="487172"/>
    <lineage>
        <taxon>Bacteria</taxon>
        <taxon>Bacillati</taxon>
        <taxon>Actinomycetota</taxon>
        <taxon>Actinomycetes</taxon>
        <taxon>Streptosporangiales</taxon>
        <taxon>Streptosporangiaceae</taxon>
        <taxon>Planotetraspora</taxon>
    </lineage>
</organism>
<keyword evidence="3" id="KW-0804">Transcription</keyword>
<keyword evidence="1" id="KW-0805">Transcription regulation</keyword>
<dbReference type="GO" id="GO:0003700">
    <property type="term" value="F:DNA-binding transcription factor activity"/>
    <property type="evidence" value="ECO:0007669"/>
    <property type="project" value="InterPro"/>
</dbReference>
<keyword evidence="2" id="KW-0238">DNA-binding</keyword>
<evidence type="ECO:0000259" key="4">
    <source>
        <dbReference type="PROSITE" id="PS01124"/>
    </source>
</evidence>
<dbReference type="AlphaFoldDB" id="A0A8J3UWK0"/>
<dbReference type="EMBL" id="BOOR01000008">
    <property type="protein sequence ID" value="GII53364.1"/>
    <property type="molecule type" value="Genomic_DNA"/>
</dbReference>
<dbReference type="GO" id="GO:0043565">
    <property type="term" value="F:sequence-specific DNA binding"/>
    <property type="evidence" value="ECO:0007669"/>
    <property type="project" value="InterPro"/>
</dbReference>
<dbReference type="InterPro" id="IPR020449">
    <property type="entry name" value="Tscrpt_reg_AraC-type_HTH"/>
</dbReference>
<dbReference type="InterPro" id="IPR018062">
    <property type="entry name" value="HTH_AraC-typ_CS"/>
</dbReference>
<dbReference type="PANTHER" id="PTHR46796">
    <property type="entry name" value="HTH-TYPE TRANSCRIPTIONAL ACTIVATOR RHAS-RELATED"/>
    <property type="match status" value="1"/>
</dbReference>
<proteinExistence type="predicted"/>
<feature type="domain" description="HTH araC/xylS-type" evidence="4">
    <location>
        <begin position="224"/>
        <end position="322"/>
    </location>
</feature>
<evidence type="ECO:0000256" key="1">
    <source>
        <dbReference type="ARBA" id="ARBA00023015"/>
    </source>
</evidence>
<gene>
    <name evidence="5" type="ORF">Pth03_17530</name>
</gene>
<keyword evidence="6" id="KW-1185">Reference proteome</keyword>
<dbReference type="Pfam" id="PF12833">
    <property type="entry name" value="HTH_18"/>
    <property type="match status" value="1"/>
</dbReference>
<dbReference type="PROSITE" id="PS01124">
    <property type="entry name" value="HTH_ARAC_FAMILY_2"/>
    <property type="match status" value="1"/>
</dbReference>
<dbReference type="Gene3D" id="1.10.10.60">
    <property type="entry name" value="Homeodomain-like"/>
    <property type="match status" value="2"/>
</dbReference>
<dbReference type="PRINTS" id="PR00032">
    <property type="entry name" value="HTHARAC"/>
</dbReference>
<protein>
    <recommendedName>
        <fullName evidence="4">HTH araC/xylS-type domain-containing protein</fullName>
    </recommendedName>
</protein>
<evidence type="ECO:0000256" key="2">
    <source>
        <dbReference type="ARBA" id="ARBA00023125"/>
    </source>
</evidence>
<dbReference type="Proteomes" id="UP000605992">
    <property type="component" value="Unassembled WGS sequence"/>
</dbReference>
<evidence type="ECO:0000313" key="6">
    <source>
        <dbReference type="Proteomes" id="UP000605992"/>
    </source>
</evidence>
<dbReference type="SUPFAM" id="SSF46689">
    <property type="entry name" value="Homeodomain-like"/>
    <property type="match status" value="2"/>
</dbReference>
<dbReference type="InterPro" id="IPR009057">
    <property type="entry name" value="Homeodomain-like_sf"/>
</dbReference>
<accession>A0A8J3UWK0</accession>
<dbReference type="SMART" id="SM00342">
    <property type="entry name" value="HTH_ARAC"/>
    <property type="match status" value="1"/>
</dbReference>
<dbReference type="InterPro" id="IPR018060">
    <property type="entry name" value="HTH_AraC"/>
</dbReference>